<protein>
    <recommendedName>
        <fullName evidence="2">RNA polymerase sigma-70 region 4 domain-containing protein</fullName>
    </recommendedName>
</protein>
<proteinExistence type="predicted"/>
<sequence length="79" mass="9243">MDLLVDDSANTESQVLYNLDKRALKESYNTLSTEEKDLISYYIMNPYGGLKEYADKYSKNYRKVRYMKDLALAKLKSTL</sequence>
<evidence type="ECO:0000313" key="1">
    <source>
        <dbReference type="EMBL" id="MPM99912.1"/>
    </source>
</evidence>
<reference evidence="1" key="1">
    <citation type="submission" date="2019-08" db="EMBL/GenBank/DDBJ databases">
        <authorList>
            <person name="Kucharzyk K."/>
            <person name="Murdoch R.W."/>
            <person name="Higgins S."/>
            <person name="Loffler F."/>
        </authorList>
    </citation>
    <scope>NUCLEOTIDE SEQUENCE</scope>
</reference>
<gene>
    <name evidence="1" type="ORF">SDC9_147107</name>
</gene>
<comment type="caution">
    <text evidence="1">The sequence shown here is derived from an EMBL/GenBank/DDBJ whole genome shotgun (WGS) entry which is preliminary data.</text>
</comment>
<evidence type="ECO:0008006" key="2">
    <source>
        <dbReference type="Google" id="ProtNLM"/>
    </source>
</evidence>
<dbReference type="SUPFAM" id="SSF88659">
    <property type="entry name" value="Sigma3 and sigma4 domains of RNA polymerase sigma factors"/>
    <property type="match status" value="1"/>
</dbReference>
<organism evidence="1">
    <name type="scientific">bioreactor metagenome</name>
    <dbReference type="NCBI Taxonomy" id="1076179"/>
    <lineage>
        <taxon>unclassified sequences</taxon>
        <taxon>metagenomes</taxon>
        <taxon>ecological metagenomes</taxon>
    </lineage>
</organism>
<dbReference type="InterPro" id="IPR013324">
    <property type="entry name" value="RNA_pol_sigma_r3/r4-like"/>
</dbReference>
<accession>A0A645EH43</accession>
<dbReference type="AlphaFoldDB" id="A0A645EH43"/>
<dbReference type="EMBL" id="VSSQ01045971">
    <property type="protein sequence ID" value="MPM99912.1"/>
    <property type="molecule type" value="Genomic_DNA"/>
</dbReference>
<name>A0A645EH43_9ZZZZ</name>